<accession>A0ABQ9F6A2</accession>
<gene>
    <name evidence="4" type="ORF">KUTeg_010261</name>
</gene>
<dbReference type="Proteomes" id="UP001217089">
    <property type="component" value="Unassembled WGS sequence"/>
</dbReference>
<evidence type="ECO:0000313" key="4">
    <source>
        <dbReference type="EMBL" id="KAJ8312888.1"/>
    </source>
</evidence>
<evidence type="ECO:0000313" key="5">
    <source>
        <dbReference type="Proteomes" id="UP001217089"/>
    </source>
</evidence>
<dbReference type="SMART" id="SM00360">
    <property type="entry name" value="RRM"/>
    <property type="match status" value="2"/>
</dbReference>
<dbReference type="EMBL" id="JARBDR010000440">
    <property type="protein sequence ID" value="KAJ8312888.1"/>
    <property type="molecule type" value="Genomic_DNA"/>
</dbReference>
<dbReference type="Pfam" id="PF00076">
    <property type="entry name" value="RRM_1"/>
    <property type="match status" value="2"/>
</dbReference>
<comment type="caution">
    <text evidence="4">The sequence shown here is derived from an EMBL/GenBank/DDBJ whole genome shotgun (WGS) entry which is preliminary data.</text>
</comment>
<reference evidence="4 5" key="1">
    <citation type="submission" date="2022-12" db="EMBL/GenBank/DDBJ databases">
        <title>Chromosome-level genome of Tegillarca granosa.</title>
        <authorList>
            <person name="Kim J."/>
        </authorList>
    </citation>
    <scope>NUCLEOTIDE SEQUENCE [LARGE SCALE GENOMIC DNA]</scope>
    <source>
        <strain evidence="4">Teg-2019</strain>
        <tissue evidence="4">Adductor muscle</tissue>
    </source>
</reference>
<keyword evidence="5" id="KW-1185">Reference proteome</keyword>
<organism evidence="4 5">
    <name type="scientific">Tegillarca granosa</name>
    <name type="common">Malaysian cockle</name>
    <name type="synonym">Anadara granosa</name>
    <dbReference type="NCBI Taxonomy" id="220873"/>
    <lineage>
        <taxon>Eukaryota</taxon>
        <taxon>Metazoa</taxon>
        <taxon>Spiralia</taxon>
        <taxon>Lophotrochozoa</taxon>
        <taxon>Mollusca</taxon>
        <taxon>Bivalvia</taxon>
        <taxon>Autobranchia</taxon>
        <taxon>Pteriomorphia</taxon>
        <taxon>Arcoida</taxon>
        <taxon>Arcoidea</taxon>
        <taxon>Arcidae</taxon>
        <taxon>Tegillarca</taxon>
    </lineage>
</organism>
<protein>
    <recommendedName>
        <fullName evidence="3">RRM domain-containing protein</fullName>
    </recommendedName>
</protein>
<dbReference type="Gene3D" id="3.30.70.330">
    <property type="match status" value="2"/>
</dbReference>
<evidence type="ECO:0000256" key="1">
    <source>
        <dbReference type="ARBA" id="ARBA00022884"/>
    </source>
</evidence>
<dbReference type="PANTHER" id="PTHR48027">
    <property type="entry name" value="HETEROGENEOUS NUCLEAR RIBONUCLEOPROTEIN 87F-RELATED"/>
    <property type="match status" value="1"/>
</dbReference>
<dbReference type="PROSITE" id="PS50102">
    <property type="entry name" value="RRM"/>
    <property type="match status" value="1"/>
</dbReference>
<dbReference type="InterPro" id="IPR000504">
    <property type="entry name" value="RRM_dom"/>
</dbReference>
<keyword evidence="1 2" id="KW-0694">RNA-binding</keyword>
<dbReference type="SUPFAM" id="SSF54928">
    <property type="entry name" value="RNA-binding domain, RBD"/>
    <property type="match status" value="2"/>
</dbReference>
<proteinExistence type="predicted"/>
<dbReference type="InterPro" id="IPR035979">
    <property type="entry name" value="RBD_domain_sf"/>
</dbReference>
<feature type="domain" description="RRM" evidence="3">
    <location>
        <begin position="39"/>
        <end position="122"/>
    </location>
</feature>
<dbReference type="InterPro" id="IPR012677">
    <property type="entry name" value="Nucleotide-bd_a/b_plait_sf"/>
</dbReference>
<sequence length="318" mass="36174">MKKRDKTENGKRIFLKKCQEEEIDVSIATTQRPWESKSGRLFVRNLAYTATDEELETLFGKYGPMTECNLPVDSQTKKIKGFAHVTYMMPEHAVKAYSELDGTIFMVKGSSYKNLKKTKQKSMAASAHNWNTLFLGANAVADVMAEKYGTSKSQILDAESKQSLGVRMALGETQLVSETRDFLLENGVSLDSFSQFQHVPLYLEWAPVDVFMKKSEKNETEKDKKEEEANVKEKVFEQCGKVKSATIAKKKDIKNPEFKNKRGVEKAMRELQHTVLDGHTLELKISNRSTLQPKSSKKPEKTKLQDISTKILLKRSIF</sequence>
<evidence type="ECO:0000256" key="2">
    <source>
        <dbReference type="PROSITE-ProRule" id="PRU00176"/>
    </source>
</evidence>
<dbReference type="InterPro" id="IPR052462">
    <property type="entry name" value="SLIRP/GR-RBP-like"/>
</dbReference>
<name>A0ABQ9F6A2_TEGGR</name>
<evidence type="ECO:0000259" key="3">
    <source>
        <dbReference type="PROSITE" id="PS50102"/>
    </source>
</evidence>